<proteinExistence type="predicted"/>
<dbReference type="PANTHER" id="PTHR33799">
    <property type="entry name" value="PTS PERMEASE-RELATED-RELATED"/>
    <property type="match status" value="1"/>
</dbReference>
<dbReference type="EMBL" id="JBHTCO010000044">
    <property type="protein sequence ID" value="MFC7395359.1"/>
    <property type="molecule type" value="Genomic_DNA"/>
</dbReference>
<dbReference type="Proteomes" id="UP001596505">
    <property type="component" value="Unassembled WGS sequence"/>
</dbReference>
<comment type="caution">
    <text evidence="9">The sequence shown here is derived from an EMBL/GenBank/DDBJ whole genome shotgun (WGS) entry which is preliminary data.</text>
</comment>
<accession>A0ABW2Q134</accession>
<dbReference type="Gene3D" id="3.40.50.510">
    <property type="entry name" value="Phosphotransferase system, mannose-type IIA component"/>
    <property type="match status" value="1"/>
</dbReference>
<feature type="domain" description="PTS EIIA type-4" evidence="8">
    <location>
        <begin position="1"/>
        <end position="123"/>
    </location>
</feature>
<evidence type="ECO:0000313" key="9">
    <source>
        <dbReference type="EMBL" id="MFC7395359.1"/>
    </source>
</evidence>
<organism evidence="9 10">
    <name type="scientific">Scopulibacillus cellulosilyticus</name>
    <dbReference type="NCBI Taxonomy" id="2665665"/>
    <lineage>
        <taxon>Bacteria</taxon>
        <taxon>Bacillati</taxon>
        <taxon>Bacillota</taxon>
        <taxon>Bacilli</taxon>
        <taxon>Bacillales</taxon>
        <taxon>Sporolactobacillaceae</taxon>
        <taxon>Scopulibacillus</taxon>
    </lineage>
</organism>
<evidence type="ECO:0000256" key="3">
    <source>
        <dbReference type="ARBA" id="ARBA00022490"/>
    </source>
</evidence>
<dbReference type="InterPro" id="IPR051471">
    <property type="entry name" value="Bacterial_PTS_sugar_comp"/>
</dbReference>
<evidence type="ECO:0000256" key="5">
    <source>
        <dbReference type="ARBA" id="ARBA00022679"/>
    </source>
</evidence>
<evidence type="ECO:0000259" key="8">
    <source>
        <dbReference type="PROSITE" id="PS51096"/>
    </source>
</evidence>
<dbReference type="Pfam" id="PF03610">
    <property type="entry name" value="EIIA-man"/>
    <property type="match status" value="1"/>
</dbReference>
<name>A0ABW2Q134_9BACL</name>
<dbReference type="PANTHER" id="PTHR33799:SF1">
    <property type="entry name" value="PTS SYSTEM MANNOSE-SPECIFIC EIIAB COMPONENT-RELATED"/>
    <property type="match status" value="1"/>
</dbReference>
<keyword evidence="10" id="KW-1185">Reference proteome</keyword>
<reference evidence="10" key="1">
    <citation type="journal article" date="2019" name="Int. J. Syst. Evol. Microbiol.">
        <title>The Global Catalogue of Microorganisms (GCM) 10K type strain sequencing project: providing services to taxonomists for standard genome sequencing and annotation.</title>
        <authorList>
            <consortium name="The Broad Institute Genomics Platform"/>
            <consortium name="The Broad Institute Genome Sequencing Center for Infectious Disease"/>
            <person name="Wu L."/>
            <person name="Ma J."/>
        </authorList>
    </citation>
    <scope>NUCLEOTIDE SEQUENCE [LARGE SCALE GENOMIC DNA]</scope>
    <source>
        <strain evidence="10">CGMCC 1.16305</strain>
    </source>
</reference>
<dbReference type="CDD" id="cd00006">
    <property type="entry name" value="PTS_IIA_man"/>
    <property type="match status" value="1"/>
</dbReference>
<keyword evidence="4 9" id="KW-0762">Sugar transport</keyword>
<dbReference type="InterPro" id="IPR036662">
    <property type="entry name" value="PTS_EIIA_man-typ_sf"/>
</dbReference>
<dbReference type="PROSITE" id="PS51096">
    <property type="entry name" value="PTS_EIIA_TYPE_4"/>
    <property type="match status" value="1"/>
</dbReference>
<gene>
    <name evidence="9" type="ORF">ACFQRG_20840</name>
</gene>
<protein>
    <submittedName>
        <fullName evidence="9">PTS sugar transporter subunit IIA</fullName>
    </submittedName>
</protein>
<sequence>MRYFLFASHGRFADGILDSVELIMGKQNNIRTINAYTKENKDIKSEITKIIESISAEDELIVVTDIFGGSVNNEFMNLLNDRRIYLIAGLNLPLVIELISLSRVNSDTDQMIKTALRNAKNSIQYCNYQLSQAGKDEDF</sequence>
<keyword evidence="6" id="KW-0598">Phosphotransferase system</keyword>
<evidence type="ECO:0000256" key="2">
    <source>
        <dbReference type="ARBA" id="ARBA00022448"/>
    </source>
</evidence>
<comment type="subcellular location">
    <subcellularLocation>
        <location evidence="1">Cytoplasm</location>
    </subcellularLocation>
</comment>
<evidence type="ECO:0000256" key="4">
    <source>
        <dbReference type="ARBA" id="ARBA00022597"/>
    </source>
</evidence>
<dbReference type="InterPro" id="IPR004701">
    <property type="entry name" value="PTS_EIIA_man-typ"/>
</dbReference>
<keyword evidence="7" id="KW-0418">Kinase</keyword>
<keyword evidence="2" id="KW-0813">Transport</keyword>
<evidence type="ECO:0000256" key="6">
    <source>
        <dbReference type="ARBA" id="ARBA00022683"/>
    </source>
</evidence>
<evidence type="ECO:0000313" key="10">
    <source>
        <dbReference type="Proteomes" id="UP001596505"/>
    </source>
</evidence>
<dbReference type="SUPFAM" id="SSF53062">
    <property type="entry name" value="PTS system fructose IIA component-like"/>
    <property type="match status" value="1"/>
</dbReference>
<keyword evidence="3" id="KW-0963">Cytoplasm</keyword>
<evidence type="ECO:0000256" key="7">
    <source>
        <dbReference type="ARBA" id="ARBA00022777"/>
    </source>
</evidence>
<keyword evidence="5" id="KW-0808">Transferase</keyword>
<evidence type="ECO:0000256" key="1">
    <source>
        <dbReference type="ARBA" id="ARBA00004496"/>
    </source>
</evidence>
<dbReference type="RefSeq" id="WP_380969834.1">
    <property type="nucleotide sequence ID" value="NZ_JBHTCO010000044.1"/>
</dbReference>
<dbReference type="InterPro" id="IPR033887">
    <property type="entry name" value="PTS_IIA_man"/>
</dbReference>